<dbReference type="PROSITE" id="PS51257">
    <property type="entry name" value="PROKAR_LIPOPROTEIN"/>
    <property type="match status" value="1"/>
</dbReference>
<name>A0A420KBP4_9BURK</name>
<organism evidence="2 3">
    <name type="scientific">Alicycliphilus denitrificans</name>
    <dbReference type="NCBI Taxonomy" id="179636"/>
    <lineage>
        <taxon>Bacteria</taxon>
        <taxon>Pseudomonadati</taxon>
        <taxon>Pseudomonadota</taxon>
        <taxon>Betaproteobacteria</taxon>
        <taxon>Burkholderiales</taxon>
        <taxon>Comamonadaceae</taxon>
        <taxon>Alicycliphilus</taxon>
    </lineage>
</organism>
<accession>A0A420KBP4</accession>
<dbReference type="EMBL" id="NKDB02000002">
    <property type="protein sequence ID" value="RKJ96589.1"/>
    <property type="molecule type" value="Genomic_DNA"/>
</dbReference>
<reference evidence="2 3" key="1">
    <citation type="submission" date="2018-09" db="EMBL/GenBank/DDBJ databases">
        <title>Genome comparison of Alicycliphilus sp. BQ1, a polyurethanolytic bacterium, with its closest phylogenetic relatives Alicycliphilus denitrificans BC and K601, unable to attack polyurethane.</title>
        <authorList>
            <person name="Loza-Tavera H."/>
            <person name="Lozano L."/>
            <person name="Cevallos M."/>
            <person name="Maya-Lucas O."/>
            <person name="Garcia-Mena J."/>
            <person name="Hernandez J."/>
        </authorList>
    </citation>
    <scope>NUCLEOTIDE SEQUENCE [LARGE SCALE GENOMIC DNA]</scope>
    <source>
        <strain evidence="2 3">BQ1</strain>
    </source>
</reference>
<sequence>MNPKKTGAAAALAAACALLAAQVQASEGGGSIYPVGVENYGCCALPPPGVYGMVFGQAYSADKVRGSHGNTVTPPGFKLRANVIAPRVVWVTQERIAGASLALHAIVPLVNLEVAPAPGLSQTKTGLGDITFGPALGWHPSDKMHTLLALDVYAPTGDYDKNNIANIGRNYWAVQPVAGFSYMDKSGLNADLKTMYTFNFRNRDTGYRSGQEFIADYALGWGLGNGWVLGVGGYLYQQVRNDRQRGVSVPESKGRAFAIGPSIKYDSGKGWFVAAKYQMETAVRNRADGKAFWVKAVFPF</sequence>
<dbReference type="Pfam" id="PF13557">
    <property type="entry name" value="Phenol_MetA_deg"/>
    <property type="match status" value="1"/>
</dbReference>
<feature type="signal peptide" evidence="1">
    <location>
        <begin position="1"/>
        <end position="25"/>
    </location>
</feature>
<gene>
    <name evidence="2" type="ORF">CE154_011220</name>
</gene>
<keyword evidence="1" id="KW-0732">Signal</keyword>
<evidence type="ECO:0000313" key="3">
    <source>
        <dbReference type="Proteomes" id="UP000216225"/>
    </source>
</evidence>
<dbReference type="InterPro" id="IPR025737">
    <property type="entry name" value="FApF"/>
</dbReference>
<dbReference type="Proteomes" id="UP000216225">
    <property type="component" value="Unassembled WGS sequence"/>
</dbReference>
<comment type="caution">
    <text evidence="2">The sequence shown here is derived from an EMBL/GenBank/DDBJ whole genome shotgun (WGS) entry which is preliminary data.</text>
</comment>
<dbReference type="RefSeq" id="WP_094438151.1">
    <property type="nucleotide sequence ID" value="NZ_AP024172.1"/>
</dbReference>
<dbReference type="AlphaFoldDB" id="A0A420KBP4"/>
<protein>
    <submittedName>
        <fullName evidence="2">Uncharacterized protein</fullName>
    </submittedName>
</protein>
<evidence type="ECO:0000313" key="2">
    <source>
        <dbReference type="EMBL" id="RKJ96589.1"/>
    </source>
</evidence>
<proteinExistence type="predicted"/>
<evidence type="ECO:0000256" key="1">
    <source>
        <dbReference type="SAM" id="SignalP"/>
    </source>
</evidence>
<feature type="chain" id="PRO_5019353118" evidence="1">
    <location>
        <begin position="26"/>
        <end position="300"/>
    </location>
</feature>